<dbReference type="KEGG" id="tng:GSTEN00003084G001"/>
<gene>
    <name evidence="2" type="ORF">GSTENG00003084001</name>
</gene>
<dbReference type="EMBL" id="CAAE01006640">
    <property type="protein sequence ID" value="CAF89249.1"/>
    <property type="molecule type" value="Genomic_DNA"/>
</dbReference>
<protein>
    <submittedName>
        <fullName evidence="2">(spotted green pufferfish) hypothetical protein</fullName>
    </submittedName>
</protein>
<proteinExistence type="predicted"/>
<evidence type="ECO:0000256" key="1">
    <source>
        <dbReference type="SAM" id="MobiDB-lite"/>
    </source>
</evidence>
<comment type="caution">
    <text evidence="2">The sequence shown here is derived from an EMBL/GenBank/DDBJ whole genome shotgun (WGS) entry which is preliminary data.</text>
</comment>
<feature type="compositionally biased region" description="Basic and acidic residues" evidence="1">
    <location>
        <begin position="30"/>
        <end position="42"/>
    </location>
</feature>
<feature type="non-terminal residue" evidence="2">
    <location>
        <position position="1"/>
    </location>
</feature>
<organism evidence="2">
    <name type="scientific">Tetraodon nigroviridis</name>
    <name type="common">Spotted green pufferfish</name>
    <name type="synonym">Chelonodon nigroviridis</name>
    <dbReference type="NCBI Taxonomy" id="99883"/>
    <lineage>
        <taxon>Eukaryota</taxon>
        <taxon>Metazoa</taxon>
        <taxon>Chordata</taxon>
        <taxon>Craniata</taxon>
        <taxon>Vertebrata</taxon>
        <taxon>Euteleostomi</taxon>
        <taxon>Actinopterygii</taxon>
        <taxon>Neopterygii</taxon>
        <taxon>Teleostei</taxon>
        <taxon>Neoteleostei</taxon>
        <taxon>Acanthomorphata</taxon>
        <taxon>Eupercaria</taxon>
        <taxon>Tetraodontiformes</taxon>
        <taxon>Tetradontoidea</taxon>
        <taxon>Tetraodontidae</taxon>
        <taxon>Tetraodon</taxon>
    </lineage>
</organism>
<reference evidence="2" key="2">
    <citation type="submission" date="2004-02" db="EMBL/GenBank/DDBJ databases">
        <authorList>
            <consortium name="Genoscope"/>
            <consortium name="Whitehead Institute Centre for Genome Research"/>
        </authorList>
    </citation>
    <scope>NUCLEOTIDE SEQUENCE</scope>
</reference>
<sequence length="89" mass="10000">GPDEGRRGSRKDKEAVRDEQGQNQNPGVDGEGKGKSVGDGKQRKLSPLRLSISNNQDPELYEDLEDKTSVSNEVEMESEEQIAERRRKM</sequence>
<feature type="compositionally biased region" description="Basic and acidic residues" evidence="1">
    <location>
        <begin position="1"/>
        <end position="20"/>
    </location>
</feature>
<dbReference type="AlphaFoldDB" id="Q4TCY3"/>
<feature type="region of interest" description="Disordered" evidence="1">
    <location>
        <begin position="1"/>
        <end position="89"/>
    </location>
</feature>
<accession>Q4TCY3</accession>
<evidence type="ECO:0000313" key="2">
    <source>
        <dbReference type="EMBL" id="CAF89249.1"/>
    </source>
</evidence>
<feature type="non-terminal residue" evidence="2">
    <location>
        <position position="89"/>
    </location>
</feature>
<dbReference type="OrthoDB" id="1928087at2759"/>
<name>Q4TCY3_TETNG</name>
<reference evidence="2" key="1">
    <citation type="journal article" date="2004" name="Nature">
        <title>Genome duplication in the teleost fish Tetraodon nigroviridis reveals the early vertebrate proto-karyotype.</title>
        <authorList>
            <person name="Jaillon O."/>
            <person name="Aury J.-M."/>
            <person name="Brunet F."/>
            <person name="Petit J.-L."/>
            <person name="Stange-Thomann N."/>
            <person name="Mauceli E."/>
            <person name="Bouneau L."/>
            <person name="Fischer C."/>
            <person name="Ozouf-Costaz C."/>
            <person name="Bernot A."/>
            <person name="Nicaud S."/>
            <person name="Jaffe D."/>
            <person name="Fisher S."/>
            <person name="Lutfalla G."/>
            <person name="Dossat C."/>
            <person name="Segurens B."/>
            <person name="Dasilva C."/>
            <person name="Salanoubat M."/>
            <person name="Levy M."/>
            <person name="Boudet N."/>
            <person name="Castellano S."/>
            <person name="Anthouard V."/>
            <person name="Jubin C."/>
            <person name="Castelli V."/>
            <person name="Katinka M."/>
            <person name="Vacherie B."/>
            <person name="Biemont C."/>
            <person name="Skalli Z."/>
            <person name="Cattolico L."/>
            <person name="Poulain J."/>
            <person name="De Berardinis V."/>
            <person name="Cruaud C."/>
            <person name="Duprat S."/>
            <person name="Brottier P."/>
            <person name="Coutanceau J.-P."/>
            <person name="Gouzy J."/>
            <person name="Parra G."/>
            <person name="Lardier G."/>
            <person name="Chapple C."/>
            <person name="McKernan K.J."/>
            <person name="McEwan P."/>
            <person name="Bosak S."/>
            <person name="Kellis M."/>
            <person name="Volff J.-N."/>
            <person name="Guigo R."/>
            <person name="Zody M.C."/>
            <person name="Mesirov J."/>
            <person name="Lindblad-Toh K."/>
            <person name="Birren B."/>
            <person name="Nusbaum C."/>
            <person name="Kahn D."/>
            <person name="Robinson-Rechavi M."/>
            <person name="Laudet V."/>
            <person name="Schachter V."/>
            <person name="Quetier F."/>
            <person name="Saurin W."/>
            <person name="Scarpelli C."/>
            <person name="Wincker P."/>
            <person name="Lander E.S."/>
            <person name="Weissenbach J."/>
            <person name="Roest Crollius H."/>
        </authorList>
    </citation>
    <scope>NUCLEOTIDE SEQUENCE [LARGE SCALE GENOMIC DNA]</scope>
</reference>